<accession>A0A1M6A8K7</accession>
<dbReference type="Gene3D" id="3.40.50.10610">
    <property type="entry name" value="ABC-type transport auxiliary lipoprotein component"/>
    <property type="match status" value="1"/>
</dbReference>
<reference evidence="3 4" key="1">
    <citation type="submission" date="2016-11" db="EMBL/GenBank/DDBJ databases">
        <authorList>
            <person name="Jaros S."/>
            <person name="Januszkiewicz K."/>
            <person name="Wedrychowicz H."/>
        </authorList>
    </citation>
    <scope>NUCLEOTIDE SEQUENCE [LARGE SCALE GENOMIC DNA]</scope>
    <source>
        <strain evidence="3 4">DSM 100565</strain>
    </source>
</reference>
<protein>
    <recommendedName>
        <fullName evidence="2">ABC-type transport auxiliary lipoprotein component domain-containing protein</fullName>
    </recommendedName>
</protein>
<sequence>MMTRLLAPGLLLLLAACGDPALRYAVPQVTPAERVSIGFSSVEVRDVELPLYAQSEEIYVEDETGALVSSTDLLWADDPSRASTLELARALSSLTGVVVAPEPWPFDLFPAARVEVRVEEFVASRAGAFRLSGQYFIAALDESGRDRARLFELSAPLPAEAGPAEIAAARAAAMAQLAETIARDGLR</sequence>
<dbReference type="PROSITE" id="PS51257">
    <property type="entry name" value="PROKAR_LIPOPROTEIN"/>
    <property type="match status" value="1"/>
</dbReference>
<dbReference type="STRING" id="1447782.SAMN05444417_0295"/>
<organism evidence="3 4">
    <name type="scientific">Wenxinia saemankumensis</name>
    <dbReference type="NCBI Taxonomy" id="1447782"/>
    <lineage>
        <taxon>Bacteria</taxon>
        <taxon>Pseudomonadati</taxon>
        <taxon>Pseudomonadota</taxon>
        <taxon>Alphaproteobacteria</taxon>
        <taxon>Rhodobacterales</taxon>
        <taxon>Roseobacteraceae</taxon>
        <taxon>Wenxinia</taxon>
    </lineage>
</organism>
<evidence type="ECO:0000256" key="1">
    <source>
        <dbReference type="SAM" id="SignalP"/>
    </source>
</evidence>
<evidence type="ECO:0000313" key="3">
    <source>
        <dbReference type="EMBL" id="SHI32812.1"/>
    </source>
</evidence>
<name>A0A1M6A8K7_9RHOB</name>
<dbReference type="RefSeq" id="WP_073325888.1">
    <property type="nucleotide sequence ID" value="NZ_FQYO01000001.1"/>
</dbReference>
<keyword evidence="1" id="KW-0732">Signal</keyword>
<proteinExistence type="predicted"/>
<dbReference type="EMBL" id="FQYO01000001">
    <property type="protein sequence ID" value="SHI32812.1"/>
    <property type="molecule type" value="Genomic_DNA"/>
</dbReference>
<dbReference type="Pfam" id="PF03886">
    <property type="entry name" value="ABC_trans_aux"/>
    <property type="match status" value="1"/>
</dbReference>
<feature type="signal peptide" evidence="1">
    <location>
        <begin position="1"/>
        <end position="25"/>
    </location>
</feature>
<dbReference type="InterPro" id="IPR005586">
    <property type="entry name" value="ABC_trans_aux"/>
</dbReference>
<dbReference type="Proteomes" id="UP000184292">
    <property type="component" value="Unassembled WGS sequence"/>
</dbReference>
<evidence type="ECO:0000313" key="4">
    <source>
        <dbReference type="Proteomes" id="UP000184292"/>
    </source>
</evidence>
<evidence type="ECO:0000259" key="2">
    <source>
        <dbReference type="Pfam" id="PF03886"/>
    </source>
</evidence>
<feature type="domain" description="ABC-type transport auxiliary lipoprotein component" evidence="2">
    <location>
        <begin position="30"/>
        <end position="182"/>
    </location>
</feature>
<dbReference type="AlphaFoldDB" id="A0A1M6A8K7"/>
<dbReference type="SUPFAM" id="SSF159594">
    <property type="entry name" value="XCC0632-like"/>
    <property type="match status" value="1"/>
</dbReference>
<gene>
    <name evidence="3" type="ORF">SAMN05444417_0295</name>
</gene>
<keyword evidence="4" id="KW-1185">Reference proteome</keyword>
<feature type="chain" id="PRO_5012409607" description="ABC-type transport auxiliary lipoprotein component domain-containing protein" evidence="1">
    <location>
        <begin position="26"/>
        <end position="187"/>
    </location>
</feature>